<proteinExistence type="predicted"/>
<comment type="caution">
    <text evidence="2">The sequence shown here is derived from an EMBL/GenBank/DDBJ whole genome shotgun (WGS) entry which is preliminary data.</text>
</comment>
<name>A3U2J3_PSEBH</name>
<dbReference type="SUPFAM" id="SSF53448">
    <property type="entry name" value="Nucleotide-diphospho-sugar transferases"/>
    <property type="match status" value="1"/>
</dbReference>
<protein>
    <submittedName>
        <fullName evidence="2">Uncharacterized protein</fullName>
    </submittedName>
</protein>
<dbReference type="Proteomes" id="UP000004318">
    <property type="component" value="Unassembled WGS sequence"/>
</dbReference>
<gene>
    <name evidence="2" type="ORF">OB2597_03983</name>
</gene>
<dbReference type="eggNOG" id="COG1216">
    <property type="taxonomic scope" value="Bacteria"/>
</dbReference>
<evidence type="ECO:0000313" key="3">
    <source>
        <dbReference type="Proteomes" id="UP000004318"/>
    </source>
</evidence>
<dbReference type="HOGENOM" id="CLU_069115_0_0_5"/>
<evidence type="ECO:0000313" key="2">
    <source>
        <dbReference type="EMBL" id="EAQ01567.1"/>
    </source>
</evidence>
<dbReference type="EMBL" id="AAMO01000012">
    <property type="protein sequence ID" value="EAQ01567.1"/>
    <property type="molecule type" value="Genomic_DNA"/>
</dbReference>
<keyword evidence="1" id="KW-0812">Transmembrane</keyword>
<keyword evidence="1" id="KW-1133">Transmembrane helix</keyword>
<accession>A3U2J3</accession>
<organism evidence="2 3">
    <name type="scientific">Pseudooceanicola batsensis (strain ATCC BAA-863 / DSM 15984 / KCTC 12145 / HTCC2597)</name>
    <name type="common">Oceanicola batsensis</name>
    <dbReference type="NCBI Taxonomy" id="252305"/>
    <lineage>
        <taxon>Bacteria</taxon>
        <taxon>Pseudomonadati</taxon>
        <taxon>Pseudomonadota</taxon>
        <taxon>Alphaproteobacteria</taxon>
        <taxon>Rhodobacterales</taxon>
        <taxon>Paracoccaceae</taxon>
        <taxon>Pseudooceanicola</taxon>
    </lineage>
</organism>
<feature type="transmembrane region" description="Helical" evidence="1">
    <location>
        <begin position="217"/>
        <end position="239"/>
    </location>
</feature>
<evidence type="ECO:0000256" key="1">
    <source>
        <dbReference type="SAM" id="Phobius"/>
    </source>
</evidence>
<sequence>MILFVDADVVLHAGGRERIERFFETHPDHAALIGSYDDAPPAPGALSRIRNLLHHHTHQRAGGDVTSFWGGIGAIRRADFVAGGGFPPGHLLEDVALGVTLARAGRRVRLDPDLQGAHLKRWTLRSMARADLIYRALPWSRMLLDPEAKDAATVLSANRDGKVSVVLSGGAGLGVIMLPLMPMAGGAIALAGLAALAMQNRGFLCLVRRRLGGKAALQAPLVLWVHFCCAGAGYAIAWLERLMQIPKVRALSPRSRHPSD</sequence>
<dbReference type="AlphaFoldDB" id="A3U2J3"/>
<reference evidence="2 3" key="1">
    <citation type="journal article" date="2010" name="J. Bacteriol.">
        <title>Genome sequences of Oceanicola granulosus HTCC2516(T) and Oceanicola batsensis HTCC2597(TDelta).</title>
        <authorList>
            <person name="Thrash J.C."/>
            <person name="Cho J.C."/>
            <person name="Vergin K.L."/>
            <person name="Giovannoni S.J."/>
        </authorList>
    </citation>
    <scope>NUCLEOTIDE SEQUENCE [LARGE SCALE GENOMIC DNA]</scope>
    <source>
        <strain evidence="3">ATCC BAA-863 / DSM 15984 / KCTC 12145 / HTCC2597</strain>
    </source>
</reference>
<dbReference type="STRING" id="252305.OB2597_03983"/>
<keyword evidence="3" id="KW-1185">Reference proteome</keyword>
<dbReference type="Gene3D" id="3.90.550.10">
    <property type="entry name" value="Spore Coat Polysaccharide Biosynthesis Protein SpsA, Chain A"/>
    <property type="match status" value="1"/>
</dbReference>
<keyword evidence="1" id="KW-0472">Membrane</keyword>
<dbReference type="InterPro" id="IPR029044">
    <property type="entry name" value="Nucleotide-diphossugar_trans"/>
</dbReference>
<feature type="transmembrane region" description="Helical" evidence="1">
    <location>
        <begin position="165"/>
        <end position="197"/>
    </location>
</feature>